<protein>
    <submittedName>
        <fullName evidence="2">Uncharacterized protein</fullName>
    </submittedName>
</protein>
<reference evidence="2" key="1">
    <citation type="submission" date="2022-02" db="EMBL/GenBank/DDBJ databases">
        <authorList>
            <person name="Henning P.M."/>
            <person name="McCubbin A.G."/>
            <person name="Shore J.S."/>
        </authorList>
    </citation>
    <scope>NUCLEOTIDE SEQUENCE</scope>
    <source>
        <strain evidence="2">F60SS</strain>
        <tissue evidence="2">Leaves</tissue>
    </source>
</reference>
<evidence type="ECO:0000313" key="2">
    <source>
        <dbReference type="EMBL" id="KAJ4849338.1"/>
    </source>
</evidence>
<name>A0A9Q0GGQ9_9ROSI</name>
<feature type="region of interest" description="Disordered" evidence="1">
    <location>
        <begin position="1"/>
        <end position="21"/>
    </location>
</feature>
<proteinExistence type="predicted"/>
<dbReference type="Proteomes" id="UP001141552">
    <property type="component" value="Unassembled WGS sequence"/>
</dbReference>
<gene>
    <name evidence="2" type="ORF">Tsubulata_010247</name>
</gene>
<dbReference type="EMBL" id="JAKUCV010000636">
    <property type="protein sequence ID" value="KAJ4849338.1"/>
    <property type="molecule type" value="Genomic_DNA"/>
</dbReference>
<evidence type="ECO:0000313" key="3">
    <source>
        <dbReference type="Proteomes" id="UP001141552"/>
    </source>
</evidence>
<reference evidence="2" key="2">
    <citation type="journal article" date="2023" name="Plants (Basel)">
        <title>Annotation of the Turnera subulata (Passifloraceae) Draft Genome Reveals the S-Locus Evolved after the Divergence of Turneroideae from Passifloroideae in a Stepwise Manner.</title>
        <authorList>
            <person name="Henning P.M."/>
            <person name="Roalson E.H."/>
            <person name="Mir W."/>
            <person name="McCubbin A.G."/>
            <person name="Shore J.S."/>
        </authorList>
    </citation>
    <scope>NUCLEOTIDE SEQUENCE</scope>
    <source>
        <strain evidence="2">F60SS</strain>
    </source>
</reference>
<accession>A0A9Q0GGQ9</accession>
<comment type="caution">
    <text evidence="2">The sequence shown here is derived from an EMBL/GenBank/DDBJ whole genome shotgun (WGS) entry which is preliminary data.</text>
</comment>
<dbReference type="AlphaFoldDB" id="A0A9Q0GGQ9"/>
<organism evidence="2 3">
    <name type="scientific">Turnera subulata</name>
    <dbReference type="NCBI Taxonomy" id="218843"/>
    <lineage>
        <taxon>Eukaryota</taxon>
        <taxon>Viridiplantae</taxon>
        <taxon>Streptophyta</taxon>
        <taxon>Embryophyta</taxon>
        <taxon>Tracheophyta</taxon>
        <taxon>Spermatophyta</taxon>
        <taxon>Magnoliopsida</taxon>
        <taxon>eudicotyledons</taxon>
        <taxon>Gunneridae</taxon>
        <taxon>Pentapetalae</taxon>
        <taxon>rosids</taxon>
        <taxon>fabids</taxon>
        <taxon>Malpighiales</taxon>
        <taxon>Passifloraceae</taxon>
        <taxon>Turnera</taxon>
    </lineage>
</organism>
<evidence type="ECO:0000256" key="1">
    <source>
        <dbReference type="SAM" id="MobiDB-lite"/>
    </source>
</evidence>
<keyword evidence="3" id="KW-1185">Reference proteome</keyword>
<feature type="compositionally biased region" description="Polar residues" evidence="1">
    <location>
        <begin position="1"/>
        <end position="12"/>
    </location>
</feature>
<sequence>MANSQPNRSATNVGHEPKHPSATPLLLVLHRWVATREPKATTAKHSPEPETLTQIVTSPLASTEEAAGGWVESLILYSPSSSAAAQVIYLKYSNSVYLTATCIWLSGMWTIRRGRKEKLNLKEWDDGWDTDREEGSWFSYVQDRADRDMLIQSERHTIQTKGFGLPLPSCVIEPVNLGDPWHFQRIRALTPFAVAHFNKKKGKNLVLVEIIKANYWEQRCSLLTLRFIDKECDTGDATYAACSVCDMGLYRLMVEHARKFKLRYTLCLGQIGLNHPFHRCRIPQSVMAALAYYKENQKLSLRFYEVSRAEVFDFGFNKIHYKINFHANYADPISKMELQALVVYDNAQHGEMIEVEDVKIISVTEVNFTYTFKVDGWVTNAELLMDFG</sequence>